<evidence type="ECO:0000313" key="2">
    <source>
        <dbReference type="EMBL" id="MET4583514.1"/>
    </source>
</evidence>
<name>A0ABV2QR28_9MICO</name>
<protein>
    <recommendedName>
        <fullName evidence="4">DUF2142 domain-containing protein</fullName>
    </recommendedName>
</protein>
<dbReference type="Proteomes" id="UP001549257">
    <property type="component" value="Unassembled WGS sequence"/>
</dbReference>
<feature type="transmembrane region" description="Helical" evidence="1">
    <location>
        <begin position="342"/>
        <end position="362"/>
    </location>
</feature>
<feature type="transmembrane region" description="Helical" evidence="1">
    <location>
        <begin position="429"/>
        <end position="448"/>
    </location>
</feature>
<gene>
    <name evidence="2" type="ORF">ABIE21_003040</name>
</gene>
<keyword evidence="1" id="KW-1133">Transmembrane helix</keyword>
<accession>A0ABV2QR28</accession>
<feature type="transmembrane region" description="Helical" evidence="1">
    <location>
        <begin position="262"/>
        <end position="281"/>
    </location>
</feature>
<feature type="transmembrane region" description="Helical" evidence="1">
    <location>
        <begin position="195"/>
        <end position="214"/>
    </location>
</feature>
<dbReference type="RefSeq" id="WP_354025684.1">
    <property type="nucleotide sequence ID" value="NZ_JBEPSJ010000004.1"/>
</dbReference>
<feature type="transmembrane region" description="Helical" evidence="1">
    <location>
        <begin position="369"/>
        <end position="389"/>
    </location>
</feature>
<dbReference type="InterPro" id="IPR018674">
    <property type="entry name" value="DUF2142_membrane"/>
</dbReference>
<evidence type="ECO:0008006" key="4">
    <source>
        <dbReference type="Google" id="ProtNLM"/>
    </source>
</evidence>
<feature type="transmembrane region" description="Helical" evidence="1">
    <location>
        <begin position="468"/>
        <end position="495"/>
    </location>
</feature>
<feature type="transmembrane region" description="Helical" evidence="1">
    <location>
        <begin position="143"/>
        <end position="164"/>
    </location>
</feature>
<evidence type="ECO:0000313" key="3">
    <source>
        <dbReference type="Proteomes" id="UP001549257"/>
    </source>
</evidence>
<keyword evidence="3" id="KW-1185">Reference proteome</keyword>
<feature type="transmembrane region" description="Helical" evidence="1">
    <location>
        <begin position="16"/>
        <end position="36"/>
    </location>
</feature>
<organism evidence="2 3">
    <name type="scientific">Conyzicola nivalis</name>
    <dbReference type="NCBI Taxonomy" id="1477021"/>
    <lineage>
        <taxon>Bacteria</taxon>
        <taxon>Bacillati</taxon>
        <taxon>Actinomycetota</taxon>
        <taxon>Actinomycetes</taxon>
        <taxon>Micrococcales</taxon>
        <taxon>Microbacteriaceae</taxon>
        <taxon>Conyzicola</taxon>
    </lineage>
</organism>
<feature type="transmembrane region" description="Helical" evidence="1">
    <location>
        <begin position="401"/>
        <end position="417"/>
    </location>
</feature>
<feature type="transmembrane region" description="Helical" evidence="1">
    <location>
        <begin position="226"/>
        <end position="256"/>
    </location>
</feature>
<keyword evidence="1" id="KW-0812">Transmembrane</keyword>
<dbReference type="EMBL" id="JBEPSJ010000004">
    <property type="protein sequence ID" value="MET4583514.1"/>
    <property type="molecule type" value="Genomic_DNA"/>
</dbReference>
<sequence>MTQASRGTSGGRRRSLIPLIAIPLLALTALVSWGFASPVGASPDDDYHLASIWCGSGATTEMCEPGDADDERRVSVDIERSAVCYAFNPEQSAGCQGDGSGYGDDLTTGLTSTDRGNFDGSYPPVYYFVMSAFAGDDLQTSALVMRIANSVLFVALVTGLFLLLPLARRSTLVASIAVSIVPLGIFLIPSNNPSGWAILSAGTLWIALIGFFETTGARRIALAGTALLSTVIGAGARADSAIYAVLAIGAVLLLKFRAERQFFVLSLVPLAMIVPAVLIFLSSRQSTAATTGLDPNFVRPVYGRFTLIVDNLLQVPGLWFGVFGTSGFRTSGLGWLDTAMPAAVSFLAMAAFVALVAIGFGASSRRKTLAALYVFALVLFIPWLILYQTQTVVGDGVQPRYLIPLVVLFAGIALFQPSMNTIRITREQLIAVATALAVANAVALHYNLRRYVTGVDVGGGNLDSRVEWWWSIPVSPMGMWAVGALSFAAMIVWLAMIWSARTTGRPDEGLVAPATQRLPV</sequence>
<evidence type="ECO:0000256" key="1">
    <source>
        <dbReference type="SAM" id="Phobius"/>
    </source>
</evidence>
<keyword evidence="1" id="KW-0472">Membrane</keyword>
<comment type="caution">
    <text evidence="2">The sequence shown here is derived from an EMBL/GenBank/DDBJ whole genome shotgun (WGS) entry which is preliminary data.</text>
</comment>
<proteinExistence type="predicted"/>
<feature type="transmembrane region" description="Helical" evidence="1">
    <location>
        <begin position="301"/>
        <end position="322"/>
    </location>
</feature>
<dbReference type="Pfam" id="PF09913">
    <property type="entry name" value="DUF2142"/>
    <property type="match status" value="1"/>
</dbReference>
<feature type="transmembrane region" description="Helical" evidence="1">
    <location>
        <begin position="171"/>
        <end position="189"/>
    </location>
</feature>
<reference evidence="2 3" key="1">
    <citation type="submission" date="2024-06" db="EMBL/GenBank/DDBJ databases">
        <title>Sorghum-associated microbial communities from plants grown in Nebraska, USA.</title>
        <authorList>
            <person name="Schachtman D."/>
        </authorList>
    </citation>
    <scope>NUCLEOTIDE SEQUENCE [LARGE SCALE GENOMIC DNA]</scope>
    <source>
        <strain evidence="2 3">2857</strain>
    </source>
</reference>